<dbReference type="InterPro" id="IPR035979">
    <property type="entry name" value="RBD_domain_sf"/>
</dbReference>
<reference evidence="4 5" key="1">
    <citation type="submission" date="2020-04" db="EMBL/GenBank/DDBJ databases">
        <title>Perkinsus chesapeaki whole genome sequence.</title>
        <authorList>
            <person name="Bogema D.R."/>
        </authorList>
    </citation>
    <scope>NUCLEOTIDE SEQUENCE [LARGE SCALE GENOMIC DNA]</scope>
    <source>
        <strain evidence="4">ATCC PRA-425</strain>
    </source>
</reference>
<feature type="region of interest" description="Disordered" evidence="2">
    <location>
        <begin position="700"/>
        <end position="782"/>
    </location>
</feature>
<feature type="region of interest" description="Disordered" evidence="2">
    <location>
        <begin position="1"/>
        <end position="39"/>
    </location>
</feature>
<evidence type="ECO:0000256" key="1">
    <source>
        <dbReference type="PROSITE-ProRule" id="PRU00176"/>
    </source>
</evidence>
<dbReference type="OrthoDB" id="193499at2759"/>
<dbReference type="AlphaFoldDB" id="A0A7J6MUZ0"/>
<dbReference type="EMBL" id="JAAPAO010000058">
    <property type="protein sequence ID" value="KAF4674721.1"/>
    <property type="molecule type" value="Genomic_DNA"/>
</dbReference>
<dbReference type="GO" id="GO:0003723">
    <property type="term" value="F:RNA binding"/>
    <property type="evidence" value="ECO:0007669"/>
    <property type="project" value="UniProtKB-UniRule"/>
</dbReference>
<feature type="compositionally biased region" description="Basic and acidic residues" evidence="2">
    <location>
        <begin position="471"/>
        <end position="480"/>
    </location>
</feature>
<evidence type="ECO:0000259" key="3">
    <source>
        <dbReference type="PROSITE" id="PS50102"/>
    </source>
</evidence>
<name>A0A7J6MUZ0_PERCH</name>
<feature type="region of interest" description="Disordered" evidence="2">
    <location>
        <begin position="302"/>
        <end position="329"/>
    </location>
</feature>
<dbReference type="InterPro" id="IPR012677">
    <property type="entry name" value="Nucleotide-bd_a/b_plait_sf"/>
</dbReference>
<dbReference type="PROSITE" id="PS50102">
    <property type="entry name" value="RRM"/>
    <property type="match status" value="5"/>
</dbReference>
<feature type="compositionally biased region" description="Basic and acidic residues" evidence="2">
    <location>
        <begin position="192"/>
        <end position="206"/>
    </location>
</feature>
<dbReference type="Proteomes" id="UP000591131">
    <property type="component" value="Unassembled WGS sequence"/>
</dbReference>
<feature type="region of interest" description="Disordered" evidence="2">
    <location>
        <begin position="420"/>
        <end position="486"/>
    </location>
</feature>
<dbReference type="Gene3D" id="3.30.70.330">
    <property type="match status" value="5"/>
</dbReference>
<evidence type="ECO:0000256" key="2">
    <source>
        <dbReference type="SAM" id="MobiDB-lite"/>
    </source>
</evidence>
<comment type="caution">
    <text evidence="4">The sequence shown here is derived from an EMBL/GenBank/DDBJ whole genome shotgun (WGS) entry which is preliminary data.</text>
</comment>
<dbReference type="Pfam" id="PF00076">
    <property type="entry name" value="RRM_1"/>
    <property type="match status" value="5"/>
</dbReference>
<dbReference type="SMART" id="SM00360">
    <property type="entry name" value="RRM"/>
    <property type="match status" value="5"/>
</dbReference>
<keyword evidence="1" id="KW-0694">RNA-binding</keyword>
<accession>A0A7J6MUZ0</accession>
<feature type="compositionally biased region" description="Polar residues" evidence="2">
    <location>
        <begin position="716"/>
        <end position="731"/>
    </location>
</feature>
<sequence>MSPPVKQWEQDGGWYEDAKGDYRTNTATGGGGGKQQQGNVFHPEFSKEELAELFSVKVDAIGAETTEADVYEVFSRYGEVRDIYIPKESDGYTNKPFCFVRYGLEEEAQRSLTVHDVRLPGGRTDVRVHLSTRHPVDKGPRPRSAMPQQQPEQMPPPPPPPQQQQQPQAHYSRRPPVKLDMSPTARMAQQKSYDDSPGHHARETNDPARPELFSLKVDCLAADTAPAELVNIFSIYGVVREVYIPEGAYYGFVRFGKESEALAALAANQTIVLRGASHPMRVELSVHNNKQLFKPLERRMYTAPSQPQQEQQQQWRNWRLDPPRVEDLTPTDKEARDKLISVKVDGIEDATNHRQEVYEMFSEFGKVREVYVPIGRSYNPPKYMFVRYATLEEGEASLSLNGRTVGGWPIRCSIAKKLTSSSATHGALPPPSASTASGSWSRRPPVPTSSDGWTEQEQRRGWRVSVPARATKTEHSRDESGYSGGHYSWKDHRESASYSQQRPKRQVLSAQERERMFSVKVNNVGWDITEDEIEDVFSEFGYITEVYHPKDKPFAFVRYASEEEAMNSLSANGVRYLHGQPVACEFSRRGPADPEAAVLVEDPIGNEPYHPSIGDPFETITIVDGIGLNATQSELLDIFGRYGEVADIYIPKDNRPGFGTGYCFVRYPDIRMAEAALEVDNRVTLPGRPGPIHCSLAAKRQMHNSREEQEPAGSQWEYSSRTPEWQVSSGHRSFPSRNDVRAEPYSQTPRGRWESSSNPIYTDTRHVRREAPLPSDLPAPPGFERYMTDNFQQQPRDREDYIYERYSHYRPSYPLPASARPLPVAREAVFDDRVPRQPQLYSNRTEESRLSDSRGAVGVAPTTPAKPGSYYARYSHYRPGPKSFEKYMGEGVRV</sequence>
<keyword evidence="5" id="KW-1185">Reference proteome</keyword>
<dbReference type="InterPro" id="IPR000504">
    <property type="entry name" value="RRM_dom"/>
</dbReference>
<dbReference type="InterPro" id="IPR050907">
    <property type="entry name" value="SRSF"/>
</dbReference>
<feature type="compositionally biased region" description="Basic and acidic residues" evidence="2">
    <location>
        <begin position="318"/>
        <end position="329"/>
    </location>
</feature>
<feature type="compositionally biased region" description="Basic and acidic residues" evidence="2">
    <location>
        <begin position="123"/>
        <end position="140"/>
    </location>
</feature>
<gene>
    <name evidence="4" type="ORF">FOL47_008771</name>
</gene>
<feature type="domain" description="RRM" evidence="3">
    <location>
        <begin position="340"/>
        <end position="417"/>
    </location>
</feature>
<feature type="domain" description="RRM" evidence="3">
    <location>
        <begin position="619"/>
        <end position="699"/>
    </location>
</feature>
<dbReference type="SUPFAM" id="SSF54928">
    <property type="entry name" value="RNA-binding domain, RBD"/>
    <property type="match status" value="5"/>
</dbReference>
<feature type="domain" description="RRM" evidence="3">
    <location>
        <begin position="517"/>
        <end position="589"/>
    </location>
</feature>
<feature type="region of interest" description="Disordered" evidence="2">
    <location>
        <begin position="123"/>
        <end position="206"/>
    </location>
</feature>
<dbReference type="CDD" id="cd00590">
    <property type="entry name" value="RRM_SF"/>
    <property type="match status" value="3"/>
</dbReference>
<dbReference type="PANTHER" id="PTHR23147">
    <property type="entry name" value="SERINE/ARGININE RICH SPLICING FACTOR"/>
    <property type="match status" value="1"/>
</dbReference>
<evidence type="ECO:0000313" key="4">
    <source>
        <dbReference type="EMBL" id="KAF4674721.1"/>
    </source>
</evidence>
<feature type="domain" description="RRM" evidence="3">
    <location>
        <begin position="213"/>
        <end position="287"/>
    </location>
</feature>
<feature type="compositionally biased region" description="Polar residues" evidence="2">
    <location>
        <begin position="745"/>
        <end position="761"/>
    </location>
</feature>
<proteinExistence type="predicted"/>
<feature type="domain" description="RRM" evidence="3">
    <location>
        <begin position="54"/>
        <end position="133"/>
    </location>
</feature>
<protein>
    <recommendedName>
        <fullName evidence="3">RRM domain-containing protein</fullName>
    </recommendedName>
</protein>
<evidence type="ECO:0000313" key="5">
    <source>
        <dbReference type="Proteomes" id="UP000591131"/>
    </source>
</evidence>
<feature type="compositionally biased region" description="Pro residues" evidence="2">
    <location>
        <begin position="153"/>
        <end position="162"/>
    </location>
</feature>
<organism evidence="4 5">
    <name type="scientific">Perkinsus chesapeaki</name>
    <name type="common">Clam parasite</name>
    <name type="synonym">Perkinsus andrewsi</name>
    <dbReference type="NCBI Taxonomy" id="330153"/>
    <lineage>
        <taxon>Eukaryota</taxon>
        <taxon>Sar</taxon>
        <taxon>Alveolata</taxon>
        <taxon>Perkinsozoa</taxon>
        <taxon>Perkinsea</taxon>
        <taxon>Perkinsida</taxon>
        <taxon>Perkinsidae</taxon>
        <taxon>Perkinsus</taxon>
    </lineage>
</organism>
<feature type="region of interest" description="Disordered" evidence="2">
    <location>
        <begin position="842"/>
        <end position="869"/>
    </location>
</feature>